<dbReference type="Gene3D" id="1.10.579.10">
    <property type="entry name" value="DNA Cyclobutane Dipyrimidine Photolyase, subunit A, domain 3"/>
    <property type="match status" value="1"/>
</dbReference>
<dbReference type="PRINTS" id="PR00147">
    <property type="entry name" value="DNAPHOTLYASE"/>
</dbReference>
<evidence type="ECO:0000259" key="5">
    <source>
        <dbReference type="PROSITE" id="PS51645"/>
    </source>
</evidence>
<keyword evidence="3" id="KW-0274">FAD</keyword>
<dbReference type="Pfam" id="PF00875">
    <property type="entry name" value="DNA_photolyase"/>
    <property type="match status" value="1"/>
</dbReference>
<evidence type="ECO:0000256" key="1">
    <source>
        <dbReference type="ARBA" id="ARBA00001974"/>
    </source>
</evidence>
<organism evidence="6">
    <name type="scientific">freshwater metagenome</name>
    <dbReference type="NCBI Taxonomy" id="449393"/>
    <lineage>
        <taxon>unclassified sequences</taxon>
        <taxon>metagenomes</taxon>
        <taxon>ecological metagenomes</taxon>
    </lineage>
</organism>
<dbReference type="SUPFAM" id="SSF48173">
    <property type="entry name" value="Cryptochrome/photolyase FAD-binding domain"/>
    <property type="match status" value="1"/>
</dbReference>
<sequence>MGNAIVWLRDDLRLADNPALNAAISHAQATGGRLVILYVLDEVSGGVRPLGGAVKWWLHHSLERLAARIERLDGTFILRRGAAFDELRKLLRETDATGVFWNRRYGGAERDLDAEIKGYASAAGLEAQSFQANLMFEPWTVRTGGGTPYTVFTPFWKSCLNRPEPIRSPLDAPTNLLGLDSSSTPARDALASDDLDAWSLLPTNPDWSLGLSLRWQPGEVAAHEKLEHFIEHRLEGYAAGRDFPADNNTSELSPHLRFGEISPFQIFERIRRVPTSGASDDMLEGIRRFKAEVGWREFSYNLLFHWPDLATNNFDSRFDHFEWSDPNDGRLAAWKQGTTGVPLVDAGMRELWQTGYMHNRVRMVAASFLIKNLLIDWRIGEAWFWDTLVDADPANNAASWQWVAGCGADAAPYFRVFNPMLQAEKFDPEKRYRERYLGNYETDIDYPAPIIDLATSRGEALEAFANVSGRSKQVRPPASLT</sequence>
<dbReference type="GO" id="GO:0003904">
    <property type="term" value="F:deoxyribodipyrimidine photo-lyase activity"/>
    <property type="evidence" value="ECO:0007669"/>
    <property type="project" value="TreeGrafter"/>
</dbReference>
<keyword evidence="2" id="KW-0285">Flavoprotein</keyword>
<dbReference type="InterPro" id="IPR036155">
    <property type="entry name" value="Crypto/Photolyase_N_sf"/>
</dbReference>
<dbReference type="InterPro" id="IPR005101">
    <property type="entry name" value="Cryptochr/Photolyase_FAD-bd"/>
</dbReference>
<protein>
    <submittedName>
        <fullName evidence="6">Unannotated protein</fullName>
    </submittedName>
</protein>
<dbReference type="InterPro" id="IPR014729">
    <property type="entry name" value="Rossmann-like_a/b/a_fold"/>
</dbReference>
<feature type="domain" description="Photolyase/cryptochrome alpha/beta" evidence="5">
    <location>
        <begin position="2"/>
        <end position="135"/>
    </location>
</feature>
<evidence type="ECO:0000256" key="4">
    <source>
        <dbReference type="ARBA" id="ARBA00022991"/>
    </source>
</evidence>
<dbReference type="InterPro" id="IPR036134">
    <property type="entry name" value="Crypto/Photolyase_FAD-like_sf"/>
</dbReference>
<dbReference type="Gene3D" id="3.40.50.620">
    <property type="entry name" value="HUPs"/>
    <property type="match status" value="1"/>
</dbReference>
<dbReference type="Pfam" id="PF03441">
    <property type="entry name" value="FAD_binding_7"/>
    <property type="match status" value="1"/>
</dbReference>
<dbReference type="PANTHER" id="PTHR11455">
    <property type="entry name" value="CRYPTOCHROME"/>
    <property type="match status" value="1"/>
</dbReference>
<dbReference type="GO" id="GO:0003677">
    <property type="term" value="F:DNA binding"/>
    <property type="evidence" value="ECO:0007669"/>
    <property type="project" value="TreeGrafter"/>
</dbReference>
<dbReference type="InterPro" id="IPR006050">
    <property type="entry name" value="DNA_photolyase_N"/>
</dbReference>
<name>A0A6J6D1H8_9ZZZZ</name>
<dbReference type="InterPro" id="IPR002081">
    <property type="entry name" value="Cryptochrome/DNA_photolyase_1"/>
</dbReference>
<dbReference type="PROSITE" id="PS00691">
    <property type="entry name" value="DNA_PHOTOLYASES_1_2"/>
    <property type="match status" value="1"/>
</dbReference>
<dbReference type="Gene3D" id="1.25.40.80">
    <property type="match status" value="1"/>
</dbReference>
<evidence type="ECO:0000256" key="2">
    <source>
        <dbReference type="ARBA" id="ARBA00022630"/>
    </source>
</evidence>
<keyword evidence="4" id="KW-0157">Chromophore</keyword>
<dbReference type="InterPro" id="IPR018394">
    <property type="entry name" value="DNA_photolyase_1_CS_C"/>
</dbReference>
<dbReference type="GO" id="GO:0009416">
    <property type="term" value="P:response to light stimulus"/>
    <property type="evidence" value="ECO:0007669"/>
    <property type="project" value="TreeGrafter"/>
</dbReference>
<dbReference type="GO" id="GO:0006139">
    <property type="term" value="P:nucleobase-containing compound metabolic process"/>
    <property type="evidence" value="ECO:0007669"/>
    <property type="project" value="UniProtKB-ARBA"/>
</dbReference>
<dbReference type="PROSITE" id="PS00394">
    <property type="entry name" value="DNA_PHOTOLYASES_1_1"/>
    <property type="match status" value="1"/>
</dbReference>
<dbReference type="PANTHER" id="PTHR11455:SF9">
    <property type="entry name" value="CRYPTOCHROME CIRCADIAN CLOCK 5 ISOFORM X1"/>
    <property type="match status" value="1"/>
</dbReference>
<evidence type="ECO:0000313" key="6">
    <source>
        <dbReference type="EMBL" id="CAB4557690.1"/>
    </source>
</evidence>
<comment type="cofactor">
    <cofactor evidence="1">
        <name>FAD</name>
        <dbReference type="ChEBI" id="CHEBI:57692"/>
    </cofactor>
</comment>
<dbReference type="GO" id="GO:0006950">
    <property type="term" value="P:response to stress"/>
    <property type="evidence" value="ECO:0007669"/>
    <property type="project" value="UniProtKB-ARBA"/>
</dbReference>
<dbReference type="GO" id="GO:0071949">
    <property type="term" value="F:FAD binding"/>
    <property type="evidence" value="ECO:0007669"/>
    <property type="project" value="TreeGrafter"/>
</dbReference>
<proteinExistence type="predicted"/>
<dbReference type="PROSITE" id="PS51645">
    <property type="entry name" value="PHR_CRY_ALPHA_BETA"/>
    <property type="match status" value="1"/>
</dbReference>
<accession>A0A6J6D1H8</accession>
<dbReference type="AlphaFoldDB" id="A0A6J6D1H8"/>
<dbReference type="EMBL" id="CAEZTD010000025">
    <property type="protein sequence ID" value="CAB4557690.1"/>
    <property type="molecule type" value="Genomic_DNA"/>
</dbReference>
<dbReference type="SUPFAM" id="SSF52425">
    <property type="entry name" value="Cryptochrome/photolyase, N-terminal domain"/>
    <property type="match status" value="1"/>
</dbReference>
<reference evidence="6" key="1">
    <citation type="submission" date="2020-05" db="EMBL/GenBank/DDBJ databases">
        <authorList>
            <person name="Chiriac C."/>
            <person name="Salcher M."/>
            <person name="Ghai R."/>
            <person name="Kavagutti S V."/>
        </authorList>
    </citation>
    <scope>NUCLEOTIDE SEQUENCE</scope>
</reference>
<gene>
    <name evidence="6" type="ORF">UFOPK1591_00498</name>
</gene>
<evidence type="ECO:0000256" key="3">
    <source>
        <dbReference type="ARBA" id="ARBA00022827"/>
    </source>
</evidence>